<dbReference type="EMBL" id="JACHXV010000041">
    <property type="protein sequence ID" value="MBB3175528.1"/>
    <property type="molecule type" value="Genomic_DNA"/>
</dbReference>
<dbReference type="Proteomes" id="UP000565205">
    <property type="component" value="Unassembled WGS sequence"/>
</dbReference>
<sequence length="342" mass="37707">MSTTSIDEFIRVSQLLSGLTLSVPIMMMTRDEVERIVSDAAADTTLSSLDRELRAKLKAVTAPEDHVQMTQAYEAYSEASFYLAMKDRGVVLERTPGTGGHKAKRPDFRYSHGAGELYFEVKALEIAEPLRRHKEIGHEALEVAAELDGRARQPGIHFGKPLEISGHLPNAGSIARIDDTIQKISNNIKPGQIEYGPTVLVVDLGRLSSIAQGPSGLLPVFFHAGPPAESCVSGELWQIALGLPGEQILSLPEFDGKSNLAGHQTQVGILRQFSTLMAITFFLPRWSEKPELLTIWNVGWDQTALENPCALDEHQVGDVLHDYSDGLNDQRNELGWDFRVSR</sequence>
<evidence type="ECO:0000313" key="3">
    <source>
        <dbReference type="Proteomes" id="UP000557688"/>
    </source>
</evidence>
<protein>
    <submittedName>
        <fullName evidence="1">Uncharacterized protein</fullName>
    </submittedName>
</protein>
<reference evidence="1 3" key="2">
    <citation type="submission" date="2020-08" db="EMBL/GenBank/DDBJ databases">
        <title>Genomic Encyclopedia of Type Strains, Phase III (KMG-III): the genomes of soil and plant-associated and newly described type strains.</title>
        <authorList>
            <person name="Whitman W."/>
        </authorList>
    </citation>
    <scope>NUCLEOTIDE SEQUENCE [LARGE SCALE GENOMIC DNA]</scope>
    <source>
        <strain evidence="1 3">CECT 8088</strain>
    </source>
</reference>
<dbReference type="Proteomes" id="UP000557688">
    <property type="component" value="Unassembled WGS sequence"/>
</dbReference>
<evidence type="ECO:0000313" key="1">
    <source>
        <dbReference type="EMBL" id="MBB3175528.1"/>
    </source>
</evidence>
<dbReference type="RefSeq" id="WP_176622786.1">
    <property type="nucleotide sequence ID" value="NZ_JABXXQ010000069.1"/>
</dbReference>
<accession>A0A839UYV6</accession>
<gene>
    <name evidence="1" type="ORF">FHR90_003384</name>
    <name evidence="2" type="ORF">HUK83_05530</name>
</gene>
<organism evidence="1 3">
    <name type="scientific">Endobacter medicaginis</name>
    <dbReference type="NCBI Taxonomy" id="1181271"/>
    <lineage>
        <taxon>Bacteria</taxon>
        <taxon>Pseudomonadati</taxon>
        <taxon>Pseudomonadota</taxon>
        <taxon>Alphaproteobacteria</taxon>
        <taxon>Acetobacterales</taxon>
        <taxon>Acetobacteraceae</taxon>
        <taxon>Endobacter</taxon>
    </lineage>
</organism>
<evidence type="ECO:0000313" key="4">
    <source>
        <dbReference type="Proteomes" id="UP000565205"/>
    </source>
</evidence>
<reference evidence="2 4" key="1">
    <citation type="submission" date="2020-06" db="EMBL/GenBank/DDBJ databases">
        <title>Description of novel acetic acid bacteria.</title>
        <authorList>
            <person name="Sombolestani A."/>
        </authorList>
    </citation>
    <scope>NUCLEOTIDE SEQUENCE [LARGE SCALE GENOMIC DNA]</scope>
    <source>
        <strain evidence="2 4">LMG 26838</strain>
    </source>
</reference>
<dbReference type="EMBL" id="JABXXQ010000069">
    <property type="protein sequence ID" value="NVN29796.1"/>
    <property type="molecule type" value="Genomic_DNA"/>
</dbReference>
<proteinExistence type="predicted"/>
<evidence type="ECO:0000313" key="2">
    <source>
        <dbReference type="EMBL" id="NVN29796.1"/>
    </source>
</evidence>
<keyword evidence="3" id="KW-1185">Reference proteome</keyword>
<name>A0A839UYV6_9PROT</name>
<comment type="caution">
    <text evidence="1">The sequence shown here is derived from an EMBL/GenBank/DDBJ whole genome shotgun (WGS) entry which is preliminary data.</text>
</comment>
<dbReference type="AlphaFoldDB" id="A0A839UYV6"/>